<reference evidence="5" key="1">
    <citation type="submission" date="2019-11" db="EMBL/GenBank/DDBJ databases">
        <authorList>
            <person name="Feng L."/>
        </authorList>
    </citation>
    <scope>NUCLEOTIDE SEQUENCE</scope>
    <source>
        <strain evidence="5">FplautiiLFYP42</strain>
    </source>
</reference>
<dbReference type="InterPro" id="IPR011109">
    <property type="entry name" value="DNA_bind_recombinase_dom"/>
</dbReference>
<dbReference type="AlphaFoldDB" id="A0A6N2YMA3"/>
<feature type="compositionally biased region" description="Polar residues" evidence="2">
    <location>
        <begin position="7"/>
        <end position="19"/>
    </location>
</feature>
<dbReference type="Pfam" id="PF00239">
    <property type="entry name" value="Resolvase"/>
    <property type="match status" value="1"/>
</dbReference>
<dbReference type="GO" id="GO:0003677">
    <property type="term" value="F:DNA binding"/>
    <property type="evidence" value="ECO:0007669"/>
    <property type="project" value="InterPro"/>
</dbReference>
<dbReference type="PANTHER" id="PTHR30461">
    <property type="entry name" value="DNA-INVERTASE FROM LAMBDOID PROPHAGE"/>
    <property type="match status" value="1"/>
</dbReference>
<dbReference type="Gene3D" id="3.90.1750.20">
    <property type="entry name" value="Putative Large Serine Recombinase, Chain B, Domain 2"/>
    <property type="match status" value="1"/>
</dbReference>
<dbReference type="EMBL" id="CACRUB010000014">
    <property type="protein sequence ID" value="VYT68044.1"/>
    <property type="molecule type" value="Genomic_DNA"/>
</dbReference>
<evidence type="ECO:0000259" key="4">
    <source>
        <dbReference type="PROSITE" id="PS51737"/>
    </source>
</evidence>
<dbReference type="InterPro" id="IPR025827">
    <property type="entry name" value="Zn_ribbon_recom_dom"/>
</dbReference>
<organism evidence="5">
    <name type="scientific">Flavonifractor plautii</name>
    <name type="common">Fusobacterium plautii</name>
    <dbReference type="NCBI Taxonomy" id="292800"/>
    <lineage>
        <taxon>Bacteria</taxon>
        <taxon>Bacillati</taxon>
        <taxon>Bacillota</taxon>
        <taxon>Clostridia</taxon>
        <taxon>Eubacteriales</taxon>
        <taxon>Oscillospiraceae</taxon>
        <taxon>Flavonifractor</taxon>
    </lineage>
</organism>
<dbReference type="GO" id="GO:0000150">
    <property type="term" value="F:DNA strand exchange activity"/>
    <property type="evidence" value="ECO:0007669"/>
    <property type="project" value="InterPro"/>
</dbReference>
<feature type="domain" description="Recombinase" evidence="4">
    <location>
        <begin position="190"/>
        <end position="315"/>
    </location>
</feature>
<keyword evidence="1" id="KW-0175">Coiled coil</keyword>
<protein>
    <recommendedName>
        <fullName evidence="6">Recombinase family protein</fullName>
    </recommendedName>
</protein>
<dbReference type="PANTHER" id="PTHR30461:SF23">
    <property type="entry name" value="DNA RECOMBINASE-RELATED"/>
    <property type="match status" value="1"/>
</dbReference>
<feature type="region of interest" description="Disordered" evidence="2">
    <location>
        <begin position="1"/>
        <end position="26"/>
    </location>
</feature>
<dbReference type="CDD" id="cd00338">
    <property type="entry name" value="Ser_Recombinase"/>
    <property type="match status" value="1"/>
</dbReference>
<dbReference type="PROSITE" id="PS51737">
    <property type="entry name" value="RECOMBINASE_DNA_BIND"/>
    <property type="match status" value="1"/>
</dbReference>
<dbReference type="SMART" id="SM00857">
    <property type="entry name" value="Resolvase"/>
    <property type="match status" value="1"/>
</dbReference>
<dbReference type="InterPro" id="IPR036162">
    <property type="entry name" value="Resolvase-like_N_sf"/>
</dbReference>
<dbReference type="Pfam" id="PF13408">
    <property type="entry name" value="Zn_ribbon_recom"/>
    <property type="match status" value="1"/>
</dbReference>
<evidence type="ECO:0000259" key="3">
    <source>
        <dbReference type="PROSITE" id="PS51736"/>
    </source>
</evidence>
<dbReference type="SUPFAM" id="SSF53041">
    <property type="entry name" value="Resolvase-like"/>
    <property type="match status" value="1"/>
</dbReference>
<dbReference type="Pfam" id="PF07508">
    <property type="entry name" value="Recombinase"/>
    <property type="match status" value="1"/>
</dbReference>
<feature type="domain" description="Resolvase/invertase-type recombinase catalytic" evidence="3">
    <location>
        <begin position="34"/>
        <end position="182"/>
    </location>
</feature>
<evidence type="ECO:0000313" key="5">
    <source>
        <dbReference type="EMBL" id="VYT68044.1"/>
    </source>
</evidence>
<evidence type="ECO:0008006" key="6">
    <source>
        <dbReference type="Google" id="ProtNLM"/>
    </source>
</evidence>
<dbReference type="InterPro" id="IPR050639">
    <property type="entry name" value="SSR_resolvase"/>
</dbReference>
<accession>A0A6N2YMA3</accession>
<gene>
    <name evidence="5" type="ORF">FPLFYP42_00236</name>
</gene>
<dbReference type="RefSeq" id="WP_156620960.1">
    <property type="nucleotide sequence ID" value="NZ_CACRUB010000014.1"/>
</dbReference>
<evidence type="ECO:0000256" key="2">
    <source>
        <dbReference type="SAM" id="MobiDB-lite"/>
    </source>
</evidence>
<dbReference type="Gene3D" id="3.40.50.1390">
    <property type="entry name" value="Resolvase, N-terminal catalytic domain"/>
    <property type="match status" value="1"/>
</dbReference>
<dbReference type="InterPro" id="IPR006119">
    <property type="entry name" value="Resolv_N"/>
</dbReference>
<name>A0A6N2YMA3_FLAPL</name>
<dbReference type="InterPro" id="IPR038109">
    <property type="entry name" value="DNA_bind_recomb_sf"/>
</dbReference>
<sequence>MDEQKKTSGSLALNSTPQVITIPPSDPVRDRKLRVAAYARVSSSSEDQLNSFAAQNAHYTELITDNPEWEFVDVYADKGITGTSAEKRDDFQRLLADCRRGRIDKILVKSSSRFAWNAKECLKAVRELKALGVGVCFEEQGIDTSELAGELFTAIFAMMDQKESENISHNMRWSYQVRMRNGTYRPSYLSYSFIHKDGEIQIHPEQAEVIHRIFGEYLSGINVEEIAAGLRRDNVPNRSGTPAWSSTGIRYILSNEKYIGDSHWQKYYTTTSLPFQSKVNHGEVDSYYVRSTHQGIITPEEFRAVNLLMKQRRQKIIPPSLHTYPFKQRIFCGNCNSVFRRKTMGGNMYWVCIGRDKNRTNDCSIMPILEIEIERAFLRLYYNLRHQGMPILHQLLADLQSARKGKLLWSLDIVALNQKIADITRQDRLLAQLKQQGLVDPGIFIFRRNELAEQLRTAKLEKERFLEAEEDQTIQQTQELIEALEAGPDFLDAFDGELFRELVDKIIVESNDRLRFRMVNGLELTEPIERTVR</sequence>
<dbReference type="PROSITE" id="PS51736">
    <property type="entry name" value="RECOMBINASES_3"/>
    <property type="match status" value="1"/>
</dbReference>
<proteinExistence type="predicted"/>
<evidence type="ECO:0000256" key="1">
    <source>
        <dbReference type="SAM" id="Coils"/>
    </source>
</evidence>
<feature type="coiled-coil region" evidence="1">
    <location>
        <begin position="416"/>
        <end position="468"/>
    </location>
</feature>